<reference evidence="1" key="1">
    <citation type="submission" date="2020-06" db="EMBL/GenBank/DDBJ databases">
        <authorList>
            <person name="Li T."/>
            <person name="Hu X."/>
            <person name="Zhang T."/>
            <person name="Song X."/>
            <person name="Zhang H."/>
            <person name="Dai N."/>
            <person name="Sheng W."/>
            <person name="Hou X."/>
            <person name="Wei L."/>
        </authorList>
    </citation>
    <scope>NUCLEOTIDE SEQUENCE</scope>
    <source>
        <strain evidence="1">KEN8</strain>
        <tissue evidence="1">Leaf</tissue>
    </source>
</reference>
<evidence type="ECO:0000313" key="1">
    <source>
        <dbReference type="EMBL" id="KAL0357270.1"/>
    </source>
</evidence>
<gene>
    <name evidence="1" type="ORF">Scaly_1412700</name>
</gene>
<sequence length="101" mass="10008">MHDILGGINPTARPITGLLGNIYSGQVPFARPLGFLPPKDGVAIPNANGAIPTLNPNGIPLGTGLIGTAFAGIPNGSNNGKRLAPQLGADGLGLGFGTISD</sequence>
<organism evidence="1">
    <name type="scientific">Sesamum calycinum</name>
    <dbReference type="NCBI Taxonomy" id="2727403"/>
    <lineage>
        <taxon>Eukaryota</taxon>
        <taxon>Viridiplantae</taxon>
        <taxon>Streptophyta</taxon>
        <taxon>Embryophyta</taxon>
        <taxon>Tracheophyta</taxon>
        <taxon>Spermatophyta</taxon>
        <taxon>Magnoliopsida</taxon>
        <taxon>eudicotyledons</taxon>
        <taxon>Gunneridae</taxon>
        <taxon>Pentapetalae</taxon>
        <taxon>asterids</taxon>
        <taxon>lamiids</taxon>
        <taxon>Lamiales</taxon>
        <taxon>Pedaliaceae</taxon>
        <taxon>Sesamum</taxon>
    </lineage>
</organism>
<reference evidence="1" key="2">
    <citation type="journal article" date="2024" name="Plant">
        <title>Genomic evolution and insights into agronomic trait innovations of Sesamum species.</title>
        <authorList>
            <person name="Miao H."/>
            <person name="Wang L."/>
            <person name="Qu L."/>
            <person name="Liu H."/>
            <person name="Sun Y."/>
            <person name="Le M."/>
            <person name="Wang Q."/>
            <person name="Wei S."/>
            <person name="Zheng Y."/>
            <person name="Lin W."/>
            <person name="Duan Y."/>
            <person name="Cao H."/>
            <person name="Xiong S."/>
            <person name="Wang X."/>
            <person name="Wei L."/>
            <person name="Li C."/>
            <person name="Ma Q."/>
            <person name="Ju M."/>
            <person name="Zhao R."/>
            <person name="Li G."/>
            <person name="Mu C."/>
            <person name="Tian Q."/>
            <person name="Mei H."/>
            <person name="Zhang T."/>
            <person name="Gao T."/>
            <person name="Zhang H."/>
        </authorList>
    </citation>
    <scope>NUCLEOTIDE SEQUENCE</scope>
    <source>
        <strain evidence="1">KEN8</strain>
    </source>
</reference>
<dbReference type="EMBL" id="JACGWM010000008">
    <property type="protein sequence ID" value="KAL0357270.1"/>
    <property type="molecule type" value="Genomic_DNA"/>
</dbReference>
<dbReference type="PANTHER" id="PTHR46215">
    <property type="entry name" value="DIRIGENT PROTEIN 24-RELATED"/>
    <property type="match status" value="1"/>
</dbReference>
<name>A0AAW2PLY2_9LAMI</name>
<comment type="caution">
    <text evidence="1">The sequence shown here is derived from an EMBL/GenBank/DDBJ whole genome shotgun (WGS) entry which is preliminary data.</text>
</comment>
<dbReference type="InterPro" id="IPR004265">
    <property type="entry name" value="Dirigent"/>
</dbReference>
<proteinExistence type="predicted"/>
<accession>A0AAW2PLY2</accession>
<dbReference type="AlphaFoldDB" id="A0AAW2PLY2"/>
<dbReference type="PANTHER" id="PTHR46215:SF1">
    <property type="entry name" value="DIRIGENT PROTEIN 18"/>
    <property type="match status" value="1"/>
</dbReference>
<protein>
    <submittedName>
        <fullName evidence="1">Dirigent protein 18</fullName>
    </submittedName>
</protein>